<keyword evidence="2" id="KW-1185">Reference proteome</keyword>
<evidence type="ECO:0000313" key="1">
    <source>
        <dbReference type="EMBL" id="CAG8855356.1"/>
    </source>
</evidence>
<dbReference type="Proteomes" id="UP000789901">
    <property type="component" value="Unassembled WGS sequence"/>
</dbReference>
<comment type="caution">
    <text evidence="1">The sequence shown here is derived from an EMBL/GenBank/DDBJ whole genome shotgun (WGS) entry which is preliminary data.</text>
</comment>
<protein>
    <submittedName>
        <fullName evidence="1">11728_t:CDS:1</fullName>
    </submittedName>
</protein>
<organism evidence="1 2">
    <name type="scientific">Gigaspora margarita</name>
    <dbReference type="NCBI Taxonomy" id="4874"/>
    <lineage>
        <taxon>Eukaryota</taxon>
        <taxon>Fungi</taxon>
        <taxon>Fungi incertae sedis</taxon>
        <taxon>Mucoromycota</taxon>
        <taxon>Glomeromycotina</taxon>
        <taxon>Glomeromycetes</taxon>
        <taxon>Diversisporales</taxon>
        <taxon>Gigasporaceae</taxon>
        <taxon>Gigaspora</taxon>
    </lineage>
</organism>
<gene>
    <name evidence="1" type="ORF">GMARGA_LOCUS44177</name>
</gene>
<sequence>LISVNFMSQVNNVTVGQLVLQTLVEWGIPFNRPYLIVSDSASYLKKSVQEVLRPTMPQ</sequence>
<dbReference type="EMBL" id="CAJVQB010148490">
    <property type="protein sequence ID" value="CAG8855356.1"/>
    <property type="molecule type" value="Genomic_DNA"/>
</dbReference>
<proteinExistence type="predicted"/>
<reference evidence="1 2" key="1">
    <citation type="submission" date="2021-06" db="EMBL/GenBank/DDBJ databases">
        <authorList>
            <person name="Kallberg Y."/>
            <person name="Tangrot J."/>
            <person name="Rosling A."/>
        </authorList>
    </citation>
    <scope>NUCLEOTIDE SEQUENCE [LARGE SCALE GENOMIC DNA]</scope>
    <source>
        <strain evidence="1 2">120-4 pot B 10/14</strain>
    </source>
</reference>
<accession>A0ABN7XLZ3</accession>
<evidence type="ECO:0000313" key="2">
    <source>
        <dbReference type="Proteomes" id="UP000789901"/>
    </source>
</evidence>
<name>A0ABN7XLZ3_GIGMA</name>
<feature type="non-terminal residue" evidence="1">
    <location>
        <position position="1"/>
    </location>
</feature>
<feature type="non-terminal residue" evidence="1">
    <location>
        <position position="58"/>
    </location>
</feature>